<organism evidence="2 3">
    <name type="scientific">Flavobacterium soyangense</name>
    <dbReference type="NCBI Taxonomy" id="2023265"/>
    <lineage>
        <taxon>Bacteria</taxon>
        <taxon>Pseudomonadati</taxon>
        <taxon>Bacteroidota</taxon>
        <taxon>Flavobacteriia</taxon>
        <taxon>Flavobacteriales</taxon>
        <taxon>Flavobacteriaceae</taxon>
        <taxon>Flavobacterium</taxon>
    </lineage>
</organism>
<dbReference type="RefSeq" id="WP_194310885.1">
    <property type="nucleotide sequence ID" value="NZ_JADHEC010000004.1"/>
</dbReference>
<dbReference type="EMBL" id="JADHEC010000004">
    <property type="protein sequence ID" value="MBF2707621.1"/>
    <property type="molecule type" value="Genomic_DNA"/>
</dbReference>
<feature type="signal peptide" evidence="1">
    <location>
        <begin position="1"/>
        <end position="21"/>
    </location>
</feature>
<keyword evidence="1" id="KW-0732">Signal</keyword>
<sequence length="175" mass="19529">MKRFIITVVVTLVSNAFFAQSAFDKYDGQDDVTSIIVNKKMFQMMGSVKVDSNDKETQQYFDLMKKLDNLKVFTTTSTRVSADMKLSADKYVKTAGLEELMRVNDGGKNVRIMVKSGVNDNQVKELLMFIEGGNKENQTVLMSLTGNFNLSEISVLTDKMKIPGGDDLKKATKGK</sequence>
<evidence type="ECO:0000256" key="1">
    <source>
        <dbReference type="SAM" id="SignalP"/>
    </source>
</evidence>
<accession>A0A930UAA2</accession>
<dbReference type="AlphaFoldDB" id="A0A930UAA2"/>
<reference evidence="2" key="1">
    <citation type="submission" date="2020-11" db="EMBL/GenBank/DDBJ databases">
        <title>Genome of Flavobacterium soyangense.</title>
        <authorList>
            <person name="Liu Q."/>
            <person name="Xin Y.-H."/>
        </authorList>
    </citation>
    <scope>NUCLEOTIDE SEQUENCE</scope>
    <source>
        <strain evidence="2">CGMCC 1.13493</strain>
    </source>
</reference>
<proteinExistence type="predicted"/>
<dbReference type="Proteomes" id="UP000646211">
    <property type="component" value="Unassembled WGS sequence"/>
</dbReference>
<evidence type="ECO:0000313" key="3">
    <source>
        <dbReference type="Proteomes" id="UP000646211"/>
    </source>
</evidence>
<evidence type="ECO:0000313" key="2">
    <source>
        <dbReference type="EMBL" id="MBF2707621.1"/>
    </source>
</evidence>
<comment type="caution">
    <text evidence="2">The sequence shown here is derived from an EMBL/GenBank/DDBJ whole genome shotgun (WGS) entry which is preliminary data.</text>
</comment>
<gene>
    <name evidence="2" type="ORF">IR213_03315</name>
</gene>
<protein>
    <submittedName>
        <fullName evidence="2">DUF4252 domain-containing protein</fullName>
    </submittedName>
</protein>
<feature type="chain" id="PRO_5037895249" evidence="1">
    <location>
        <begin position="22"/>
        <end position="175"/>
    </location>
</feature>
<dbReference type="InterPro" id="IPR025348">
    <property type="entry name" value="DUF4252"/>
</dbReference>
<dbReference type="Pfam" id="PF14060">
    <property type="entry name" value="DUF4252"/>
    <property type="match status" value="1"/>
</dbReference>
<name>A0A930UAA2_9FLAO</name>
<keyword evidence="3" id="KW-1185">Reference proteome</keyword>